<keyword evidence="2" id="KW-1185">Reference proteome</keyword>
<dbReference type="EMBL" id="BPLQ01003193">
    <property type="protein sequence ID" value="GIX98583.1"/>
    <property type="molecule type" value="Genomic_DNA"/>
</dbReference>
<proteinExistence type="predicted"/>
<dbReference type="Proteomes" id="UP001054837">
    <property type="component" value="Unassembled WGS sequence"/>
</dbReference>
<evidence type="ECO:0000313" key="2">
    <source>
        <dbReference type="Proteomes" id="UP001054837"/>
    </source>
</evidence>
<sequence>MRRLNAAPRGSTLCNFESRIRPGKAYYPSNSRQGESVKRIGKHDARWNFENNCRRNSMGKTAAMFPRITLNLFLCRVGTNYQTELGRELGF</sequence>
<reference evidence="1 2" key="1">
    <citation type="submission" date="2021-06" db="EMBL/GenBank/DDBJ databases">
        <title>Caerostris darwini draft genome.</title>
        <authorList>
            <person name="Kono N."/>
            <person name="Arakawa K."/>
        </authorList>
    </citation>
    <scope>NUCLEOTIDE SEQUENCE [LARGE SCALE GENOMIC DNA]</scope>
</reference>
<dbReference type="AlphaFoldDB" id="A0AAV4PR19"/>
<name>A0AAV4PR19_9ARAC</name>
<organism evidence="1 2">
    <name type="scientific">Caerostris darwini</name>
    <dbReference type="NCBI Taxonomy" id="1538125"/>
    <lineage>
        <taxon>Eukaryota</taxon>
        <taxon>Metazoa</taxon>
        <taxon>Ecdysozoa</taxon>
        <taxon>Arthropoda</taxon>
        <taxon>Chelicerata</taxon>
        <taxon>Arachnida</taxon>
        <taxon>Araneae</taxon>
        <taxon>Araneomorphae</taxon>
        <taxon>Entelegynae</taxon>
        <taxon>Araneoidea</taxon>
        <taxon>Araneidae</taxon>
        <taxon>Caerostris</taxon>
    </lineage>
</organism>
<comment type="caution">
    <text evidence="1">The sequence shown here is derived from an EMBL/GenBank/DDBJ whole genome shotgun (WGS) entry which is preliminary data.</text>
</comment>
<accession>A0AAV4PR19</accession>
<gene>
    <name evidence="1" type="ORF">CDAR_452191</name>
</gene>
<evidence type="ECO:0000313" key="1">
    <source>
        <dbReference type="EMBL" id="GIX98583.1"/>
    </source>
</evidence>
<protein>
    <submittedName>
        <fullName evidence="1">Uncharacterized protein</fullName>
    </submittedName>
</protein>